<evidence type="ECO:0000259" key="1">
    <source>
        <dbReference type="Pfam" id="PF01926"/>
    </source>
</evidence>
<reference evidence="2 3" key="1">
    <citation type="journal article" date="2019" name="Nat. Ecol. Evol.">
        <title>Megaphylogeny resolves global patterns of mushroom evolution.</title>
        <authorList>
            <person name="Varga T."/>
            <person name="Krizsan K."/>
            <person name="Foldi C."/>
            <person name="Dima B."/>
            <person name="Sanchez-Garcia M."/>
            <person name="Sanchez-Ramirez S."/>
            <person name="Szollosi G.J."/>
            <person name="Szarkandi J.G."/>
            <person name="Papp V."/>
            <person name="Albert L."/>
            <person name="Andreopoulos W."/>
            <person name="Angelini C."/>
            <person name="Antonin V."/>
            <person name="Barry K.W."/>
            <person name="Bougher N.L."/>
            <person name="Buchanan P."/>
            <person name="Buyck B."/>
            <person name="Bense V."/>
            <person name="Catcheside P."/>
            <person name="Chovatia M."/>
            <person name="Cooper J."/>
            <person name="Damon W."/>
            <person name="Desjardin D."/>
            <person name="Finy P."/>
            <person name="Geml J."/>
            <person name="Haridas S."/>
            <person name="Hughes K."/>
            <person name="Justo A."/>
            <person name="Karasinski D."/>
            <person name="Kautmanova I."/>
            <person name="Kiss B."/>
            <person name="Kocsube S."/>
            <person name="Kotiranta H."/>
            <person name="LaButti K.M."/>
            <person name="Lechner B.E."/>
            <person name="Liimatainen K."/>
            <person name="Lipzen A."/>
            <person name="Lukacs Z."/>
            <person name="Mihaltcheva S."/>
            <person name="Morgado L.N."/>
            <person name="Niskanen T."/>
            <person name="Noordeloos M.E."/>
            <person name="Ohm R.A."/>
            <person name="Ortiz-Santana B."/>
            <person name="Ovrebo C."/>
            <person name="Racz N."/>
            <person name="Riley R."/>
            <person name="Savchenko A."/>
            <person name="Shiryaev A."/>
            <person name="Soop K."/>
            <person name="Spirin V."/>
            <person name="Szebenyi C."/>
            <person name="Tomsovsky M."/>
            <person name="Tulloss R.E."/>
            <person name="Uehling J."/>
            <person name="Grigoriev I.V."/>
            <person name="Vagvolgyi C."/>
            <person name="Papp T."/>
            <person name="Martin F.M."/>
            <person name="Miettinen O."/>
            <person name="Hibbett D.S."/>
            <person name="Nagy L.G."/>
        </authorList>
    </citation>
    <scope>NUCLEOTIDE SEQUENCE [LARGE SCALE GENOMIC DNA]</scope>
    <source>
        <strain evidence="2 3">CBS 121175</strain>
    </source>
</reference>
<sequence length="264" mass="30558">MAKNKSTDEANSKRKLWSRVFKPFKIRRHRDEYSRDDIIIPVIGLTGVGKSSFINAVTGRIDAVVGHGLKSCTQDPQAVKMTMPSYLAGRYPGLSSRNIVFIDTPGFDDTYNADDSVILRRVSSWMAKHYPQDMTVAGIVYMEDISQKRMHKSMLTNLEMFQRMCGRESFHNVALVTTQWDTVLLNEKARNLALEREQELRLKVWKEFIDRGAVLVLGFQRTLWMVYQWYSIGLCFCPAVTFERPEFWCRGAGQWRSAVDQLRR</sequence>
<dbReference type="EMBL" id="ML210338">
    <property type="protein sequence ID" value="TFK19483.1"/>
    <property type="molecule type" value="Genomic_DNA"/>
</dbReference>
<dbReference type="Pfam" id="PF01926">
    <property type="entry name" value="MMR_HSR1"/>
    <property type="match status" value="1"/>
</dbReference>
<gene>
    <name evidence="2" type="ORF">FA15DRAFT_697481</name>
</gene>
<dbReference type="InterPro" id="IPR027417">
    <property type="entry name" value="P-loop_NTPase"/>
</dbReference>
<dbReference type="SUPFAM" id="SSF52540">
    <property type="entry name" value="P-loop containing nucleoside triphosphate hydrolases"/>
    <property type="match status" value="1"/>
</dbReference>
<keyword evidence="3" id="KW-1185">Reference proteome</keyword>
<evidence type="ECO:0000313" key="2">
    <source>
        <dbReference type="EMBL" id="TFK19483.1"/>
    </source>
</evidence>
<dbReference type="CDD" id="cd00882">
    <property type="entry name" value="Ras_like_GTPase"/>
    <property type="match status" value="1"/>
</dbReference>
<dbReference type="Gene3D" id="3.40.50.300">
    <property type="entry name" value="P-loop containing nucleotide triphosphate hydrolases"/>
    <property type="match status" value="1"/>
</dbReference>
<dbReference type="GO" id="GO:0005525">
    <property type="term" value="F:GTP binding"/>
    <property type="evidence" value="ECO:0007669"/>
    <property type="project" value="InterPro"/>
</dbReference>
<feature type="domain" description="G" evidence="1">
    <location>
        <begin position="42"/>
        <end position="118"/>
    </location>
</feature>
<dbReference type="AlphaFoldDB" id="A0A5C3KI57"/>
<evidence type="ECO:0000313" key="3">
    <source>
        <dbReference type="Proteomes" id="UP000307440"/>
    </source>
</evidence>
<dbReference type="OrthoDB" id="8954335at2759"/>
<name>A0A5C3KI57_COPMA</name>
<dbReference type="InterPro" id="IPR006073">
    <property type="entry name" value="GTP-bd"/>
</dbReference>
<dbReference type="Proteomes" id="UP000307440">
    <property type="component" value="Unassembled WGS sequence"/>
</dbReference>
<accession>A0A5C3KI57</accession>
<organism evidence="2 3">
    <name type="scientific">Coprinopsis marcescibilis</name>
    <name type="common">Agaric fungus</name>
    <name type="synonym">Psathyrella marcescibilis</name>
    <dbReference type="NCBI Taxonomy" id="230819"/>
    <lineage>
        <taxon>Eukaryota</taxon>
        <taxon>Fungi</taxon>
        <taxon>Dikarya</taxon>
        <taxon>Basidiomycota</taxon>
        <taxon>Agaricomycotina</taxon>
        <taxon>Agaricomycetes</taxon>
        <taxon>Agaricomycetidae</taxon>
        <taxon>Agaricales</taxon>
        <taxon>Agaricineae</taxon>
        <taxon>Psathyrellaceae</taxon>
        <taxon>Coprinopsis</taxon>
    </lineage>
</organism>
<protein>
    <recommendedName>
        <fullName evidence="1">G domain-containing protein</fullName>
    </recommendedName>
</protein>
<proteinExistence type="predicted"/>